<name>A0A3M6U6H5_POCDA</name>
<evidence type="ECO:0000313" key="5">
    <source>
        <dbReference type="EMBL" id="RMX49134.1"/>
    </source>
</evidence>
<dbReference type="InterPro" id="IPR031165">
    <property type="entry name" value="GNAT_YJDJ"/>
</dbReference>
<dbReference type="PANTHER" id="PTHR31435">
    <property type="entry name" value="PROTEIN NATD1"/>
    <property type="match status" value="1"/>
</dbReference>
<evidence type="ECO:0000256" key="1">
    <source>
        <dbReference type="ARBA" id="ARBA00006233"/>
    </source>
</evidence>
<evidence type="ECO:0000313" key="6">
    <source>
        <dbReference type="Proteomes" id="UP000275408"/>
    </source>
</evidence>
<gene>
    <name evidence="5" type="ORF">pdam_00003943</name>
</gene>
<dbReference type="InterPro" id="IPR016181">
    <property type="entry name" value="Acyl_CoA_acyltransferase"/>
</dbReference>
<dbReference type="EMBL" id="RCHS01002172">
    <property type="protein sequence ID" value="RMX49134.1"/>
    <property type="molecule type" value="Genomic_DNA"/>
</dbReference>
<sequence length="108" mass="12549">MRQLFRRFSSYIAMSAYEVKHNVKGQEFYIALEKGKAVLQYENEGNNTMNMYHTMVPSEYRGKGIAGHLAKAAFDYAVGEDFKMRLTCTYLQKYVKDNPLPEYTSRVV</sequence>
<keyword evidence="6" id="KW-1185">Reference proteome</keyword>
<dbReference type="Proteomes" id="UP000275408">
    <property type="component" value="Unassembled WGS sequence"/>
</dbReference>
<comment type="similarity">
    <text evidence="1">Belongs to the NATD1 family.</text>
</comment>
<proteinExistence type="inferred from homology"/>
<protein>
    <recommendedName>
        <fullName evidence="2">Protein NATD1</fullName>
    </recommendedName>
    <alternativeName>
        <fullName evidence="3">N-acetyltransferase domain-containing protein 1</fullName>
    </alternativeName>
</protein>
<evidence type="ECO:0000256" key="2">
    <source>
        <dbReference type="ARBA" id="ARBA00020243"/>
    </source>
</evidence>
<dbReference type="CDD" id="cd04301">
    <property type="entry name" value="NAT_SF"/>
    <property type="match status" value="1"/>
</dbReference>
<comment type="caution">
    <text evidence="5">The sequence shown here is derived from an EMBL/GenBank/DDBJ whole genome shotgun (WGS) entry which is preliminary data.</text>
</comment>
<dbReference type="Gene3D" id="3.40.630.30">
    <property type="match status" value="1"/>
</dbReference>
<dbReference type="Pfam" id="PF14542">
    <property type="entry name" value="Acetyltransf_CG"/>
    <property type="match status" value="1"/>
</dbReference>
<dbReference type="AlphaFoldDB" id="A0A3M6U6H5"/>
<dbReference type="OrthoDB" id="74247at2759"/>
<dbReference type="STRING" id="46731.A0A3M6U6H5"/>
<accession>A0A3M6U6H5</accession>
<feature type="domain" description="N-acetyltransferase" evidence="4">
    <location>
        <begin position="20"/>
        <end position="108"/>
    </location>
</feature>
<dbReference type="PANTHER" id="PTHR31435:SF9">
    <property type="entry name" value="PROTEIN NATD1"/>
    <property type="match status" value="1"/>
</dbReference>
<organism evidence="5 6">
    <name type="scientific">Pocillopora damicornis</name>
    <name type="common">Cauliflower coral</name>
    <name type="synonym">Millepora damicornis</name>
    <dbReference type="NCBI Taxonomy" id="46731"/>
    <lineage>
        <taxon>Eukaryota</taxon>
        <taxon>Metazoa</taxon>
        <taxon>Cnidaria</taxon>
        <taxon>Anthozoa</taxon>
        <taxon>Hexacorallia</taxon>
        <taxon>Scleractinia</taxon>
        <taxon>Astrocoeniina</taxon>
        <taxon>Pocilloporidae</taxon>
        <taxon>Pocillopora</taxon>
    </lineage>
</organism>
<evidence type="ECO:0000256" key="3">
    <source>
        <dbReference type="ARBA" id="ARBA00031876"/>
    </source>
</evidence>
<evidence type="ECO:0000259" key="4">
    <source>
        <dbReference type="PROSITE" id="PS51729"/>
    </source>
</evidence>
<dbReference type="PROSITE" id="PS51729">
    <property type="entry name" value="GNAT_YJDJ"/>
    <property type="match status" value="1"/>
</dbReference>
<reference evidence="5 6" key="1">
    <citation type="journal article" date="2018" name="Sci. Rep.">
        <title>Comparative analysis of the Pocillopora damicornis genome highlights role of immune system in coral evolution.</title>
        <authorList>
            <person name="Cunning R."/>
            <person name="Bay R.A."/>
            <person name="Gillette P."/>
            <person name="Baker A.C."/>
            <person name="Traylor-Knowles N."/>
        </authorList>
    </citation>
    <scope>NUCLEOTIDE SEQUENCE [LARGE SCALE GENOMIC DNA]</scope>
    <source>
        <strain evidence="5">RSMAS</strain>
        <tissue evidence="5">Whole animal</tissue>
    </source>
</reference>
<dbReference type="OMA" id="EIMTITH"/>
<dbReference type="InterPro" id="IPR045057">
    <property type="entry name" value="Gcn5-rel_NAT"/>
</dbReference>
<dbReference type="SUPFAM" id="SSF55729">
    <property type="entry name" value="Acyl-CoA N-acyltransferases (Nat)"/>
    <property type="match status" value="1"/>
</dbReference>